<keyword evidence="2" id="KW-0812">Transmembrane</keyword>
<feature type="transmembrane region" description="Helical" evidence="2">
    <location>
        <begin position="186"/>
        <end position="207"/>
    </location>
</feature>
<keyword evidence="2" id="KW-0472">Membrane</keyword>
<evidence type="ECO:0000313" key="3">
    <source>
        <dbReference type="EMBL" id="MFC4011056.1"/>
    </source>
</evidence>
<sequence length="246" mass="26135">MDFWLTVLVLFRRWYVSVPAFLLALGVAAGVYSTVPTLWTSNAAMVLTTPRTGASLPIHPGTTNAPVNPLLNFDRGLTMTASILTARLTTADTAADLGIVPNGEVAYKVHNGSTNAEALASGPFVFVEGEARTPEAAQDIVRRVVDRAKAELVKSQQVVDAPPATFMTLSQVVAPTPPEPEPGRKLRSAVVALALGAMAALFATYAVDSLADMRRRRKEDAAPSPPVQVDERVLIAADPHVNGKQT</sequence>
<comment type="caution">
    <text evidence="3">The sequence shown here is derived from an EMBL/GenBank/DDBJ whole genome shotgun (WGS) entry which is preliminary data.</text>
</comment>
<keyword evidence="2" id="KW-1133">Transmembrane helix</keyword>
<accession>A0ABV8GAP5</accession>
<evidence type="ECO:0000313" key="4">
    <source>
        <dbReference type="Proteomes" id="UP001595851"/>
    </source>
</evidence>
<feature type="region of interest" description="Disordered" evidence="1">
    <location>
        <begin position="217"/>
        <end position="246"/>
    </location>
</feature>
<evidence type="ECO:0000256" key="1">
    <source>
        <dbReference type="SAM" id="MobiDB-lite"/>
    </source>
</evidence>
<dbReference type="RefSeq" id="WP_379531008.1">
    <property type="nucleotide sequence ID" value="NZ_JBHSBI010000014.1"/>
</dbReference>
<dbReference type="Proteomes" id="UP001595851">
    <property type="component" value="Unassembled WGS sequence"/>
</dbReference>
<reference evidence="4" key="1">
    <citation type="journal article" date="2019" name="Int. J. Syst. Evol. Microbiol.">
        <title>The Global Catalogue of Microorganisms (GCM) 10K type strain sequencing project: providing services to taxonomists for standard genome sequencing and annotation.</title>
        <authorList>
            <consortium name="The Broad Institute Genomics Platform"/>
            <consortium name="The Broad Institute Genome Sequencing Center for Infectious Disease"/>
            <person name="Wu L."/>
            <person name="Ma J."/>
        </authorList>
    </citation>
    <scope>NUCLEOTIDE SEQUENCE [LARGE SCALE GENOMIC DNA]</scope>
    <source>
        <strain evidence="4">TBRC 1276</strain>
    </source>
</reference>
<keyword evidence="4" id="KW-1185">Reference proteome</keyword>
<evidence type="ECO:0008006" key="5">
    <source>
        <dbReference type="Google" id="ProtNLM"/>
    </source>
</evidence>
<organism evidence="3 4">
    <name type="scientific">Nonomuraea purpurea</name>
    <dbReference type="NCBI Taxonomy" id="1849276"/>
    <lineage>
        <taxon>Bacteria</taxon>
        <taxon>Bacillati</taxon>
        <taxon>Actinomycetota</taxon>
        <taxon>Actinomycetes</taxon>
        <taxon>Streptosporangiales</taxon>
        <taxon>Streptosporangiaceae</taxon>
        <taxon>Nonomuraea</taxon>
    </lineage>
</organism>
<protein>
    <recommendedName>
        <fullName evidence="5">Lipopolysaccharide biosynthesis protein</fullName>
    </recommendedName>
</protein>
<gene>
    <name evidence="3" type="ORF">ACFOY2_27770</name>
</gene>
<evidence type="ECO:0000256" key="2">
    <source>
        <dbReference type="SAM" id="Phobius"/>
    </source>
</evidence>
<name>A0ABV8GAP5_9ACTN</name>
<proteinExistence type="predicted"/>
<dbReference type="EMBL" id="JBHSBI010000014">
    <property type="protein sequence ID" value="MFC4011056.1"/>
    <property type="molecule type" value="Genomic_DNA"/>
</dbReference>
<feature type="transmembrane region" description="Helical" evidence="2">
    <location>
        <begin position="14"/>
        <end position="35"/>
    </location>
</feature>